<organism evidence="1 2">
    <name type="scientific">Candidatus Nealsonbacteria bacterium RIFCSPLOWO2_01_FULL_43_32</name>
    <dbReference type="NCBI Taxonomy" id="1801672"/>
    <lineage>
        <taxon>Bacteria</taxon>
        <taxon>Candidatus Nealsoniibacteriota</taxon>
    </lineage>
</organism>
<evidence type="ECO:0000313" key="2">
    <source>
        <dbReference type="Proteomes" id="UP000178647"/>
    </source>
</evidence>
<reference evidence="1 2" key="1">
    <citation type="journal article" date="2016" name="Nat. Commun.">
        <title>Thousands of microbial genomes shed light on interconnected biogeochemical processes in an aquifer system.</title>
        <authorList>
            <person name="Anantharaman K."/>
            <person name="Brown C.T."/>
            <person name="Hug L.A."/>
            <person name="Sharon I."/>
            <person name="Castelle C.J."/>
            <person name="Probst A.J."/>
            <person name="Thomas B.C."/>
            <person name="Singh A."/>
            <person name="Wilkins M.J."/>
            <person name="Karaoz U."/>
            <person name="Brodie E.L."/>
            <person name="Williams K.H."/>
            <person name="Hubbard S.S."/>
            <person name="Banfield J.F."/>
        </authorList>
    </citation>
    <scope>NUCLEOTIDE SEQUENCE [LARGE SCALE GENOMIC DNA]</scope>
</reference>
<dbReference type="EMBL" id="MHMH01000023">
    <property type="protein sequence ID" value="OGZ23830.1"/>
    <property type="molecule type" value="Genomic_DNA"/>
</dbReference>
<comment type="caution">
    <text evidence="1">The sequence shown here is derived from an EMBL/GenBank/DDBJ whole genome shotgun (WGS) entry which is preliminary data.</text>
</comment>
<evidence type="ECO:0000313" key="1">
    <source>
        <dbReference type="EMBL" id="OGZ23830.1"/>
    </source>
</evidence>
<protein>
    <submittedName>
        <fullName evidence="1">Uncharacterized protein</fullName>
    </submittedName>
</protein>
<dbReference type="AlphaFoldDB" id="A0A1G2EEQ9"/>
<dbReference type="STRING" id="1801672.A2896_00895"/>
<gene>
    <name evidence="1" type="ORF">A2896_00895</name>
</gene>
<accession>A0A1G2EEQ9</accession>
<dbReference type="Proteomes" id="UP000178647">
    <property type="component" value="Unassembled WGS sequence"/>
</dbReference>
<sequence length="175" mass="19101">MKNKWLIIGIAIAVIAAGILIAVNVGRETIMSQPNALTVPAVSTPTESTPVQTLPAVKGPEIQMVVLTVEELLNQIIQNPNKYKAIYDEGGGKPKEDATVIQVTGVALDVPRPWSGHLGPKVQGWRVEYSPSNNRDFALVWNDDVITIQGTLEQVNQRGKLVVLRDCSLISREKK</sequence>
<name>A0A1G2EEQ9_9BACT</name>
<proteinExistence type="predicted"/>